<sequence>MFGIPASLTETALSKFNPSLNYPDDNFKKFGPIFPLWNINEKGQLEISKMRLWVKDQDWKLVDADDVNPKNFFKSLNTGLFCHPWPALEYDPNAVMKSRFLLVLGAAPVTYGTEFDQLAMEWYQKDMKSFRRYEICPSQNELLSLKLEVQLFRSLINNNIKEIKDTKIEDREEISVEDKEEKSVQHRYCKFLLLFVNCFSGKQSIPKVARKDDIIDWDFRQIYEALPHQRYGDFWPRDEMMRTLLCENLKTKVSQSDVFLHLFGLCKIDPEIL</sequence>
<dbReference type="EMBL" id="FN656695">
    <property type="protein sequence ID" value="CBY41866.1"/>
    <property type="molecule type" value="Genomic_DNA"/>
</dbReference>
<organism evidence="1">
    <name type="scientific">Oikopleura dioica</name>
    <name type="common">Tunicate</name>
    <dbReference type="NCBI Taxonomy" id="34765"/>
    <lineage>
        <taxon>Eukaryota</taxon>
        <taxon>Metazoa</taxon>
        <taxon>Chordata</taxon>
        <taxon>Tunicata</taxon>
        <taxon>Appendicularia</taxon>
        <taxon>Copelata</taxon>
        <taxon>Oikopleuridae</taxon>
        <taxon>Oikopleura</taxon>
    </lineage>
</organism>
<proteinExistence type="predicted"/>
<evidence type="ECO:0000313" key="1">
    <source>
        <dbReference type="EMBL" id="CBY41866.1"/>
    </source>
</evidence>
<dbReference type="Proteomes" id="UP000011014">
    <property type="component" value="Unassembled WGS sequence"/>
</dbReference>
<name>E4Z2D8_OIKDI</name>
<reference evidence="1" key="1">
    <citation type="journal article" date="2010" name="Science">
        <title>Plasticity of animal genome architecture unmasked by rapid evolution of a pelagic tunicate.</title>
        <authorList>
            <person name="Denoeud F."/>
            <person name="Henriet S."/>
            <person name="Mungpakdee S."/>
            <person name="Aury J.M."/>
            <person name="Da Silva C."/>
            <person name="Brinkmann H."/>
            <person name="Mikhaleva J."/>
            <person name="Olsen L.C."/>
            <person name="Jubin C."/>
            <person name="Canestro C."/>
            <person name="Bouquet J.M."/>
            <person name="Danks G."/>
            <person name="Poulain J."/>
            <person name="Campsteijn C."/>
            <person name="Adamski M."/>
            <person name="Cross I."/>
            <person name="Yadetie F."/>
            <person name="Muffato M."/>
            <person name="Louis A."/>
            <person name="Butcher S."/>
            <person name="Tsagkogeorga G."/>
            <person name="Konrad A."/>
            <person name="Singh S."/>
            <person name="Jensen M.F."/>
            <person name="Cong E.H."/>
            <person name="Eikeseth-Otteraa H."/>
            <person name="Noel B."/>
            <person name="Anthouard V."/>
            <person name="Porcel B.M."/>
            <person name="Kachouri-Lafond R."/>
            <person name="Nishino A."/>
            <person name="Ugolini M."/>
            <person name="Chourrout P."/>
            <person name="Nishida H."/>
            <person name="Aasland R."/>
            <person name="Huzurbazar S."/>
            <person name="Westhof E."/>
            <person name="Delsuc F."/>
            <person name="Lehrach H."/>
            <person name="Reinhardt R."/>
            <person name="Weissenbach J."/>
            <person name="Roy S.W."/>
            <person name="Artiguenave F."/>
            <person name="Postlethwait J.H."/>
            <person name="Manak J.R."/>
            <person name="Thompson E.M."/>
            <person name="Jaillon O."/>
            <person name="Du Pasquier L."/>
            <person name="Boudinot P."/>
            <person name="Liberles D.A."/>
            <person name="Volff J.N."/>
            <person name="Philippe H."/>
            <person name="Lenhard B."/>
            <person name="Roest Crollius H."/>
            <person name="Wincker P."/>
            <person name="Chourrout D."/>
        </authorList>
    </citation>
    <scope>NUCLEOTIDE SEQUENCE [LARGE SCALE GENOMIC DNA]</scope>
</reference>
<gene>
    <name evidence="1" type="ORF">GSOID_T00023961001</name>
</gene>
<protein>
    <submittedName>
        <fullName evidence="1">Uncharacterized protein</fullName>
    </submittedName>
</protein>
<dbReference type="AlphaFoldDB" id="E4Z2D8"/>
<accession>E4Z2D8</accession>